<proteinExistence type="predicted"/>
<dbReference type="Pfam" id="PF15159">
    <property type="entry name" value="PIG-Y"/>
    <property type="match status" value="1"/>
</dbReference>
<evidence type="ECO:0000313" key="3">
    <source>
        <dbReference type="Proteomes" id="UP001353858"/>
    </source>
</evidence>
<name>A0AAN7SP21_9COLE</name>
<feature type="transmembrane region" description="Helical" evidence="1">
    <location>
        <begin position="75"/>
        <end position="97"/>
    </location>
</feature>
<reference evidence="3" key="1">
    <citation type="submission" date="2023-01" db="EMBL/GenBank/DDBJ databases">
        <title>Key to firefly adult light organ development and bioluminescence: homeobox transcription factors regulate luciferase expression and transportation to peroxisome.</title>
        <authorList>
            <person name="Fu X."/>
        </authorList>
    </citation>
    <scope>NUCLEOTIDE SEQUENCE [LARGE SCALE GENOMIC DNA]</scope>
</reference>
<comment type="caution">
    <text evidence="2">The sequence shown here is derived from an EMBL/GenBank/DDBJ whole genome shotgun (WGS) entry which is preliminary data.</text>
</comment>
<keyword evidence="1" id="KW-0812">Transmembrane</keyword>
<keyword evidence="1" id="KW-1133">Transmembrane helix</keyword>
<dbReference type="AlphaFoldDB" id="A0AAN7SP21"/>
<keyword evidence="1" id="KW-0472">Membrane</keyword>
<dbReference type="InterPro" id="IPR029164">
    <property type="entry name" value="PIG-Y"/>
</dbReference>
<evidence type="ECO:0000313" key="2">
    <source>
        <dbReference type="EMBL" id="KAK4874935.1"/>
    </source>
</evidence>
<protein>
    <submittedName>
        <fullName evidence="2">Uncharacterized protein</fullName>
    </submittedName>
</protein>
<dbReference type="EMBL" id="JARPUR010000006">
    <property type="protein sequence ID" value="KAK4874935.1"/>
    <property type="molecule type" value="Genomic_DNA"/>
</dbReference>
<sequence>MCSQIKLVNNETIDPKLVFKRTIFGCGYTIDTLIASNKPQDKVARMFYEVSDSSTTKCQNSHLLVQDFMELTDTAYYILLAIVLLPVKLFFGLWAWLGWELFKNN</sequence>
<gene>
    <name evidence="2" type="ORF">RN001_014295</name>
</gene>
<keyword evidence="3" id="KW-1185">Reference proteome</keyword>
<dbReference type="Proteomes" id="UP001353858">
    <property type="component" value="Unassembled WGS sequence"/>
</dbReference>
<accession>A0AAN7SP21</accession>
<evidence type="ECO:0000256" key="1">
    <source>
        <dbReference type="SAM" id="Phobius"/>
    </source>
</evidence>
<organism evidence="2 3">
    <name type="scientific">Aquatica leii</name>
    <dbReference type="NCBI Taxonomy" id="1421715"/>
    <lineage>
        <taxon>Eukaryota</taxon>
        <taxon>Metazoa</taxon>
        <taxon>Ecdysozoa</taxon>
        <taxon>Arthropoda</taxon>
        <taxon>Hexapoda</taxon>
        <taxon>Insecta</taxon>
        <taxon>Pterygota</taxon>
        <taxon>Neoptera</taxon>
        <taxon>Endopterygota</taxon>
        <taxon>Coleoptera</taxon>
        <taxon>Polyphaga</taxon>
        <taxon>Elateriformia</taxon>
        <taxon>Elateroidea</taxon>
        <taxon>Lampyridae</taxon>
        <taxon>Luciolinae</taxon>
        <taxon>Aquatica</taxon>
    </lineage>
</organism>